<reference evidence="1 2" key="1">
    <citation type="submission" date="2016-11" db="EMBL/GenBank/DDBJ databases">
        <authorList>
            <person name="Jaros S."/>
            <person name="Januszkiewicz K."/>
            <person name="Wedrychowicz H."/>
        </authorList>
    </citation>
    <scope>NUCLEOTIDE SEQUENCE [LARGE SCALE GENOMIC DNA]</scope>
    <source>
        <strain evidence="1 2">DSM 10068</strain>
    </source>
</reference>
<dbReference type="PANTHER" id="PTHR47271">
    <property type="entry name" value="ARGININE DEIMINASE"/>
    <property type="match status" value="1"/>
</dbReference>
<dbReference type="STRING" id="1123282.SAMN02745823_01579"/>
<dbReference type="Pfam" id="PF02274">
    <property type="entry name" value="ADI"/>
    <property type="match status" value="1"/>
</dbReference>
<dbReference type="Proteomes" id="UP000183995">
    <property type="component" value="Unassembled WGS sequence"/>
</dbReference>
<dbReference type="SUPFAM" id="SSF55909">
    <property type="entry name" value="Pentein"/>
    <property type="match status" value="1"/>
</dbReference>
<name>A0A1M5X3N2_9FIRM</name>
<dbReference type="AlphaFoldDB" id="A0A1M5X3N2"/>
<organism evidence="1 2">
    <name type="scientific">Sporobacter termitidis DSM 10068</name>
    <dbReference type="NCBI Taxonomy" id="1123282"/>
    <lineage>
        <taxon>Bacteria</taxon>
        <taxon>Bacillati</taxon>
        <taxon>Bacillota</taxon>
        <taxon>Clostridia</taxon>
        <taxon>Eubacteriales</taxon>
        <taxon>Oscillospiraceae</taxon>
        <taxon>Sporobacter</taxon>
    </lineage>
</organism>
<dbReference type="GO" id="GO:0016990">
    <property type="term" value="F:arginine deiminase activity"/>
    <property type="evidence" value="ECO:0007669"/>
    <property type="project" value="TreeGrafter"/>
</dbReference>
<keyword evidence="2" id="KW-1185">Reference proteome</keyword>
<evidence type="ECO:0000313" key="2">
    <source>
        <dbReference type="Proteomes" id="UP000183995"/>
    </source>
</evidence>
<accession>A0A1M5X3N2</accession>
<gene>
    <name evidence="1" type="ORF">SAMN02745823_01579</name>
</gene>
<dbReference type="Gene3D" id="3.75.10.10">
    <property type="entry name" value="L-arginine/glycine Amidinotransferase, Chain A"/>
    <property type="match status" value="1"/>
</dbReference>
<protein>
    <submittedName>
        <fullName evidence="1">Arginine deiminase</fullName>
    </submittedName>
</protein>
<proteinExistence type="predicted"/>
<dbReference type="GO" id="GO:0019546">
    <property type="term" value="P:L-arginine deiminase pathway"/>
    <property type="evidence" value="ECO:0007669"/>
    <property type="project" value="TreeGrafter"/>
</dbReference>
<dbReference type="PANTHER" id="PTHR47271:SF2">
    <property type="entry name" value="ARGININE DEIMINASE"/>
    <property type="match status" value="1"/>
</dbReference>
<dbReference type="EMBL" id="FQXV01000004">
    <property type="protein sequence ID" value="SHH94447.1"/>
    <property type="molecule type" value="Genomic_DNA"/>
</dbReference>
<sequence length="289" mass="33006">MLHRPDKAIGKITEDNREFFLFDHVPDVGRYLEEHRKYQALLESNGVIVYQLSDLVRKNTALVERLPNLAYLHDTAVVSSHGAIVSKMASRGRCHEEIAVGEALHALGIPTLYEPPEGDSFEGCLLIDGDTVFVADTERHNGLSIRKFIGFILEHFSQVIYAVIPKERRFMHPDMVLNRMTEQLMVWYPPAFQDTYLFTKAGVSAIELKEWMARRHVTLVPLSDKEQQRWGSSFVPLEPGLIINYDISLEPSTIKTLEHEGVRFIHFHPDALLAGGGSLRCLTMRLWRE</sequence>
<evidence type="ECO:0000313" key="1">
    <source>
        <dbReference type="EMBL" id="SHH94447.1"/>
    </source>
</evidence>